<sequence length="260" mass="28893">MSDADFTPLRVTHRVGLSRETSLRMRTWAKAKGYTVSWRGRVAQEIIDAFLTAHPEVVEQARTFEMVHATARTPGPSPEDYAWEGNSRLGDVYTIVFVRGLDEHEVLRRLGAADEDIRLIEDGDHSCPEGPQIVTVRRIGDWTVAVEDCGWRGARRETLGALSHDGGEAVTVHRHDYARHHVAYAVDGRLITDINPGFPIDRWGTDPDRLNHHLRELGIDPTAEDSVDNPIPAALALAGRITGVTINPHHLHRPILGATL</sequence>
<keyword evidence="4" id="KW-1185">Reference proteome</keyword>
<protein>
    <submittedName>
        <fullName evidence="3">DUF6461 domain-containing protein</fullName>
    </submittedName>
</protein>
<evidence type="ECO:0000256" key="1">
    <source>
        <dbReference type="ARBA" id="ARBA00023125"/>
    </source>
</evidence>
<dbReference type="Pfam" id="PF20062">
    <property type="entry name" value="DUF6461"/>
    <property type="match status" value="1"/>
</dbReference>
<comment type="caution">
    <text evidence="3">The sequence shown here is derived from an EMBL/GenBank/DDBJ whole genome shotgun (WGS) entry which is preliminary data.</text>
</comment>
<evidence type="ECO:0000259" key="2">
    <source>
        <dbReference type="Pfam" id="PF23359"/>
    </source>
</evidence>
<dbReference type="InterPro" id="IPR045592">
    <property type="entry name" value="DUF6461"/>
</dbReference>
<organism evidence="3 4">
    <name type="scientific">Streptosporangium jomthongense</name>
    <dbReference type="NCBI Taxonomy" id="1193683"/>
    <lineage>
        <taxon>Bacteria</taxon>
        <taxon>Bacillati</taxon>
        <taxon>Actinomycetota</taxon>
        <taxon>Actinomycetes</taxon>
        <taxon>Streptosporangiales</taxon>
        <taxon>Streptosporangiaceae</taxon>
        <taxon>Streptosporangium</taxon>
    </lineage>
</organism>
<reference evidence="4" key="1">
    <citation type="journal article" date="2019" name="Int. J. Syst. Evol. Microbiol.">
        <title>The Global Catalogue of Microorganisms (GCM) 10K type strain sequencing project: providing services to taxonomists for standard genome sequencing and annotation.</title>
        <authorList>
            <consortium name="The Broad Institute Genomics Platform"/>
            <consortium name="The Broad Institute Genome Sequencing Center for Infectious Disease"/>
            <person name="Wu L."/>
            <person name="Ma J."/>
        </authorList>
    </citation>
    <scope>NUCLEOTIDE SEQUENCE [LARGE SCALE GENOMIC DNA]</scope>
    <source>
        <strain evidence="4">TBRC 7912</strain>
    </source>
</reference>
<accession>A0ABV8F517</accession>
<dbReference type="InterPro" id="IPR036625">
    <property type="entry name" value="E3-bd_dom_sf"/>
</dbReference>
<dbReference type="Pfam" id="PF23359">
    <property type="entry name" value="Lsr2_DNA-bd"/>
    <property type="match status" value="1"/>
</dbReference>
<feature type="domain" description="Lsr2 DNA-binding" evidence="2">
    <location>
        <begin position="19"/>
        <end position="50"/>
    </location>
</feature>
<proteinExistence type="predicted"/>
<dbReference type="Gene3D" id="4.10.320.10">
    <property type="entry name" value="E3-binding domain"/>
    <property type="match status" value="1"/>
</dbReference>
<dbReference type="InterPro" id="IPR055370">
    <property type="entry name" value="Lsr2_DNA-bd"/>
</dbReference>
<evidence type="ECO:0000313" key="3">
    <source>
        <dbReference type="EMBL" id="MFC3983001.1"/>
    </source>
</evidence>
<gene>
    <name evidence="3" type="ORF">ACFOYY_22915</name>
</gene>
<dbReference type="EMBL" id="JBHSBC010000022">
    <property type="protein sequence ID" value="MFC3983001.1"/>
    <property type="molecule type" value="Genomic_DNA"/>
</dbReference>
<dbReference type="Proteomes" id="UP001595698">
    <property type="component" value="Unassembled WGS sequence"/>
</dbReference>
<dbReference type="RefSeq" id="WP_352016001.1">
    <property type="nucleotide sequence ID" value="NZ_JBHSBC010000022.1"/>
</dbReference>
<keyword evidence="1" id="KW-0238">DNA-binding</keyword>
<name>A0ABV8F517_9ACTN</name>
<evidence type="ECO:0000313" key="4">
    <source>
        <dbReference type="Proteomes" id="UP001595698"/>
    </source>
</evidence>